<evidence type="ECO:0000313" key="2">
    <source>
        <dbReference type="Proteomes" id="UP000231292"/>
    </source>
</evidence>
<reference evidence="1 2" key="1">
    <citation type="submission" date="2017-09" db="EMBL/GenBank/DDBJ databases">
        <title>Depth-based differentiation of microbial function through sediment-hosted aquifers and enrichment of novel symbionts in the deep terrestrial subsurface.</title>
        <authorList>
            <person name="Probst A.J."/>
            <person name="Ladd B."/>
            <person name="Jarett J.K."/>
            <person name="Geller-Mcgrath D.E."/>
            <person name="Sieber C.M."/>
            <person name="Emerson J.B."/>
            <person name="Anantharaman K."/>
            <person name="Thomas B.C."/>
            <person name="Malmstrom R."/>
            <person name="Stieglmeier M."/>
            <person name="Klingl A."/>
            <person name="Woyke T."/>
            <person name="Ryan C.M."/>
            <person name="Banfield J.F."/>
        </authorList>
    </citation>
    <scope>NUCLEOTIDE SEQUENCE [LARGE SCALE GENOMIC DNA]</scope>
    <source>
        <strain evidence="1">CG23_combo_of_CG06-09_8_20_14_all_41_10</strain>
    </source>
</reference>
<dbReference type="Proteomes" id="UP000231292">
    <property type="component" value="Unassembled WGS sequence"/>
</dbReference>
<name>A0A2G9YHP8_9BACT</name>
<dbReference type="PROSITE" id="PS51257">
    <property type="entry name" value="PROKAR_LIPOPROTEIN"/>
    <property type="match status" value="1"/>
</dbReference>
<evidence type="ECO:0000313" key="1">
    <source>
        <dbReference type="EMBL" id="PIP18760.1"/>
    </source>
</evidence>
<proteinExistence type="predicted"/>
<organism evidence="1 2">
    <name type="scientific">Candidatus Sherwoodlollariibacterium unditelluris</name>
    <dbReference type="NCBI Taxonomy" id="1974757"/>
    <lineage>
        <taxon>Bacteria</taxon>
        <taxon>Pseudomonadati</taxon>
        <taxon>Candidatus Omnitrophota</taxon>
        <taxon>Candidatus Sherwoodlollariibacterium</taxon>
    </lineage>
</organism>
<protein>
    <recommendedName>
        <fullName evidence="3">Lipoprotein</fullName>
    </recommendedName>
</protein>
<gene>
    <name evidence="1" type="ORF">COX41_06430</name>
</gene>
<sequence>MRNHKLLLIFCFLFLVLTLLGCEAFVRKFTRKSKKEKAPEEMVLSPEEWKGPKMTKEEMYRQYYTFWKSWQDELINALSQGMSLKKRDDCAGQVVKNLLGMRAMLNETKQKQLDVYLKQVNSLTSAIKSDIYGASNNSNRQTAERVRRNILQSFSYGDIKNDLI</sequence>
<dbReference type="EMBL" id="PCRK01000167">
    <property type="protein sequence ID" value="PIP18760.1"/>
    <property type="molecule type" value="Genomic_DNA"/>
</dbReference>
<comment type="caution">
    <text evidence="1">The sequence shown here is derived from an EMBL/GenBank/DDBJ whole genome shotgun (WGS) entry which is preliminary data.</text>
</comment>
<evidence type="ECO:0008006" key="3">
    <source>
        <dbReference type="Google" id="ProtNLM"/>
    </source>
</evidence>
<accession>A0A2G9YHP8</accession>
<dbReference type="AlphaFoldDB" id="A0A2G9YHP8"/>